<proteinExistence type="predicted"/>
<gene>
    <name evidence="3" type="ORF">TRIUR3_28914</name>
</gene>
<keyword evidence="2" id="KW-0812">Transmembrane</keyword>
<evidence type="ECO:0000256" key="2">
    <source>
        <dbReference type="SAM" id="Phobius"/>
    </source>
</evidence>
<keyword evidence="2" id="KW-1133">Transmembrane helix</keyword>
<evidence type="ECO:0000313" key="3">
    <source>
        <dbReference type="EMBL" id="EMS50370.1"/>
    </source>
</evidence>
<feature type="region of interest" description="Disordered" evidence="1">
    <location>
        <begin position="779"/>
        <end position="817"/>
    </location>
</feature>
<dbReference type="OMA" id="TFAHQIS"/>
<dbReference type="STRING" id="4572.M7ZD66"/>
<dbReference type="InterPro" id="IPR007658">
    <property type="entry name" value="DUF594"/>
</dbReference>
<dbReference type="Pfam" id="PF13968">
    <property type="entry name" value="DUF4220"/>
    <property type="match status" value="1"/>
</dbReference>
<sequence length="817" mass="92704">MPALLPFDLDSLASSVILFSSGVLFLQSCECLRCRIKLTTMAGGPLGFWNDWASQIGVLLSLFFQVMLHIFANIRRHKDGSNWLRFPLWVAYQLSDSTATYAAGQLLLSGAKKDHHLIAFWVPFLLLHLGGPDNITAYALEDSKLWGRHLLILLVQVLGAGYVLYKHIVDSGTLLMVAAILISVVGAAKYGERTWALRSAKFSSLRSSLKVRAHGIHHQQFYTEYQDWYSDDELVLQHAHSLFHICKRGIVDCVIAVDDSDSQNEVDSLDSKIIQGFSKDRQHMWRVMEMELSLMYDILYTKASAVHTWVGYCIRVISPPAIATSLVLFQLSSKDDYSLVDVAITYTLLVGALFLETKSLLVALGSSWVFAFLCTTQWDWLRHSALCSGRWHWLRHTLFSLRRFWPGKMIMTVSSRRWSGTMGQRNMLRSCARQVDPMSQCLGNLSKMLNLGEWWDRRQLWTIDVPEKVKKFAWSNVTAIDMNTMGLLRTGWGKAALDEEHYPGLLIELDVFHGVDFHESVISWHIATDLILAATDRRGDHVSDDEVELVSVLSNYMMFLLVGSPDMLPGLPQNWLYEQTCKQLEKIRSKHVAGSPRKSVYTVLKNLFRPHHHRGWKPSELEKEIAIDILKELEDPNFNNPRLSYARTIARTVLRRKENKVWMLQRLWLDFLFYAANRCNREAHARKLGSGAAESHAQLVFCEVTGSGGVPLVTESLRSSTFANWQVSVLLLKAVVGNSPVTGTRPSDIGPGRSCSAAKIWQQQFLLGSKEEAAAVLGEQQQRGWRRQQQGDGGLAMAEEGEVEGEGRRERWRRGWR</sequence>
<dbReference type="eggNOG" id="ENOG502QQBP">
    <property type="taxonomic scope" value="Eukaryota"/>
</dbReference>
<dbReference type="InterPro" id="IPR025315">
    <property type="entry name" value="DUF4220"/>
</dbReference>
<feature type="compositionally biased region" description="Low complexity" evidence="1">
    <location>
        <begin position="779"/>
        <end position="790"/>
    </location>
</feature>
<dbReference type="Pfam" id="PF04578">
    <property type="entry name" value="DUF594"/>
    <property type="match status" value="1"/>
</dbReference>
<feature type="transmembrane region" description="Helical" evidence="2">
    <location>
        <begin position="55"/>
        <end position="74"/>
    </location>
</feature>
<evidence type="ECO:0000256" key="1">
    <source>
        <dbReference type="SAM" id="MobiDB-lite"/>
    </source>
</evidence>
<dbReference type="PANTHER" id="PTHR31325">
    <property type="entry name" value="OS01G0798800 PROTEIN-RELATED"/>
    <property type="match status" value="1"/>
</dbReference>
<organism evidence="3">
    <name type="scientific">Triticum urartu</name>
    <name type="common">Red wild einkorn</name>
    <name type="synonym">Crithodium urartu</name>
    <dbReference type="NCBI Taxonomy" id="4572"/>
    <lineage>
        <taxon>Eukaryota</taxon>
        <taxon>Viridiplantae</taxon>
        <taxon>Streptophyta</taxon>
        <taxon>Embryophyta</taxon>
        <taxon>Tracheophyta</taxon>
        <taxon>Spermatophyta</taxon>
        <taxon>Magnoliopsida</taxon>
        <taxon>Liliopsida</taxon>
        <taxon>Poales</taxon>
        <taxon>Poaceae</taxon>
        <taxon>BOP clade</taxon>
        <taxon>Pooideae</taxon>
        <taxon>Triticodae</taxon>
        <taxon>Triticeae</taxon>
        <taxon>Triticinae</taxon>
        <taxon>Triticum</taxon>
    </lineage>
</organism>
<reference evidence="3" key="1">
    <citation type="journal article" date="2013" name="Nature">
        <title>Draft genome of the wheat A-genome progenitor Triticum urartu.</title>
        <authorList>
            <person name="Ling H.Q."/>
            <person name="Zhao S."/>
            <person name="Liu D."/>
            <person name="Wang J."/>
            <person name="Sun H."/>
            <person name="Zhang C."/>
            <person name="Fan H."/>
            <person name="Li D."/>
            <person name="Dong L."/>
            <person name="Tao Y."/>
            <person name="Gao C."/>
            <person name="Wu H."/>
            <person name="Li Y."/>
            <person name="Cui Y."/>
            <person name="Guo X."/>
            <person name="Zheng S."/>
            <person name="Wang B."/>
            <person name="Yu K."/>
            <person name="Liang Q."/>
            <person name="Yang W."/>
            <person name="Lou X."/>
            <person name="Chen J."/>
            <person name="Feng M."/>
            <person name="Jian J."/>
            <person name="Zhang X."/>
            <person name="Luo G."/>
            <person name="Jiang Y."/>
            <person name="Liu J."/>
            <person name="Wang Z."/>
            <person name="Sha Y."/>
            <person name="Zhang B."/>
            <person name="Wu H."/>
            <person name="Tang D."/>
            <person name="Shen Q."/>
            <person name="Xue P."/>
            <person name="Zou S."/>
            <person name="Wang X."/>
            <person name="Liu X."/>
            <person name="Wang F."/>
            <person name="Yang Y."/>
            <person name="An X."/>
            <person name="Dong Z."/>
            <person name="Zhang K."/>
            <person name="Zhang X."/>
            <person name="Luo M.C."/>
            <person name="Dvorak J."/>
            <person name="Tong Y."/>
            <person name="Wang J."/>
            <person name="Yang H."/>
            <person name="Li Z."/>
            <person name="Wang D."/>
            <person name="Zhang A."/>
            <person name="Wang J."/>
        </authorList>
    </citation>
    <scope>NUCLEOTIDE SEQUENCE</scope>
</reference>
<accession>M7ZD66</accession>
<dbReference type="AlphaFoldDB" id="M7ZD66"/>
<protein>
    <submittedName>
        <fullName evidence="3">Uncharacterized protein</fullName>
    </submittedName>
</protein>
<feature type="transmembrane region" description="Helical" evidence="2">
    <location>
        <begin position="120"/>
        <end position="140"/>
    </location>
</feature>
<feature type="transmembrane region" description="Helical" evidence="2">
    <location>
        <begin position="171"/>
        <end position="191"/>
    </location>
</feature>
<name>M7ZD66_TRIUA</name>
<keyword evidence="2" id="KW-0472">Membrane</keyword>
<feature type="transmembrane region" description="Helical" evidence="2">
    <location>
        <begin position="147"/>
        <end position="165"/>
    </location>
</feature>
<dbReference type="EMBL" id="KD231980">
    <property type="protein sequence ID" value="EMS50370.1"/>
    <property type="molecule type" value="Genomic_DNA"/>
</dbReference>